<evidence type="ECO:0000313" key="3">
    <source>
        <dbReference type="EMBL" id="MBW34216.1"/>
    </source>
</evidence>
<keyword evidence="1" id="KW-0812">Transmembrane</keyword>
<proteinExistence type="predicted"/>
<keyword evidence="1" id="KW-0472">Membrane</keyword>
<reference evidence="3" key="1">
    <citation type="submission" date="2018-01" db="EMBL/GenBank/DDBJ databases">
        <title>An insight into the sialome of Amazonian anophelines.</title>
        <authorList>
            <person name="Ribeiro J.M."/>
            <person name="Scarpassa V."/>
            <person name="Calvo E."/>
        </authorList>
    </citation>
    <scope>NUCLEOTIDE SEQUENCE</scope>
    <source>
        <tissue evidence="3">Salivary glands</tissue>
    </source>
</reference>
<evidence type="ECO:0000256" key="1">
    <source>
        <dbReference type="SAM" id="Phobius"/>
    </source>
</evidence>
<organism evidence="3">
    <name type="scientific">Anopheles triannulatus</name>
    <dbReference type="NCBI Taxonomy" id="58253"/>
    <lineage>
        <taxon>Eukaryota</taxon>
        <taxon>Metazoa</taxon>
        <taxon>Ecdysozoa</taxon>
        <taxon>Arthropoda</taxon>
        <taxon>Hexapoda</taxon>
        <taxon>Insecta</taxon>
        <taxon>Pterygota</taxon>
        <taxon>Neoptera</taxon>
        <taxon>Endopterygota</taxon>
        <taxon>Diptera</taxon>
        <taxon>Nematocera</taxon>
        <taxon>Culicoidea</taxon>
        <taxon>Culicidae</taxon>
        <taxon>Anophelinae</taxon>
        <taxon>Anopheles</taxon>
    </lineage>
</organism>
<sequence>MMVMMACLLPMLCMCMWGGGKVGYHGEAGSRLLCFERERVTRLKLIHKSTDYYRKLPSLLPFSLSLPPSHSLLFHPCASASAHPSSLLLAFGRILGGLFLTIATTTASFRLLLSVGRWSRIAALVTIVTVLLFLLFLTFLLALLIHVLFFFLLLLVIVVTVLVQHLAGVVQDRLRNDACAQEVADLEVAPDQELRLRVDLVVFLDARWREEVEERFRRLRFRDRSDGTALLVLLLLLDRLHRHVLARVPVDRAAGALVNLRALEAERFVAVDLAAQEVLLRQHRVLEVRVLVKVELDDVRHRVLLVDDVEVAQILQDRFVVRMDQLRQLLRVLEHHQPEVRDALPVLRHILVVVERHLAQLLVDLIIFVLLLLHLLAVLVLAGRIDPHGFLFRRRRGPGHDLLSPVDDRLVQLLVLALHLVHLLEELGLQLRVLELQVLQRVDALLGLLRQAADELLHHVAARCRVEIAGRVQEVWHLALRLARFRSGRHRFSLGVSFLTVYLYREPHG</sequence>
<keyword evidence="2" id="KW-0732">Signal</keyword>
<accession>A0A2M4A073</accession>
<feature type="transmembrane region" description="Helical" evidence="1">
    <location>
        <begin position="121"/>
        <end position="141"/>
    </location>
</feature>
<keyword evidence="1" id="KW-1133">Transmembrane helix</keyword>
<feature type="transmembrane region" description="Helical" evidence="1">
    <location>
        <begin position="147"/>
        <end position="167"/>
    </location>
</feature>
<feature type="transmembrane region" description="Helical" evidence="1">
    <location>
        <begin position="88"/>
        <end position="109"/>
    </location>
</feature>
<protein>
    <recommendedName>
        <fullName evidence="4">Secreted protein</fullName>
    </recommendedName>
</protein>
<feature type="chain" id="PRO_5014882508" description="Secreted protein" evidence="2">
    <location>
        <begin position="21"/>
        <end position="509"/>
    </location>
</feature>
<name>A0A2M4A073_9DIPT</name>
<evidence type="ECO:0000256" key="2">
    <source>
        <dbReference type="SAM" id="SignalP"/>
    </source>
</evidence>
<dbReference type="AlphaFoldDB" id="A0A2M4A073"/>
<evidence type="ECO:0008006" key="4">
    <source>
        <dbReference type="Google" id="ProtNLM"/>
    </source>
</evidence>
<feature type="transmembrane region" description="Helical" evidence="1">
    <location>
        <begin position="361"/>
        <end position="382"/>
    </location>
</feature>
<dbReference type="EMBL" id="GGFK01000895">
    <property type="protein sequence ID" value="MBW34216.1"/>
    <property type="molecule type" value="Transcribed_RNA"/>
</dbReference>
<feature type="signal peptide" evidence="2">
    <location>
        <begin position="1"/>
        <end position="20"/>
    </location>
</feature>